<dbReference type="EMBL" id="BAABET010000002">
    <property type="protein sequence ID" value="GAA4297072.1"/>
    <property type="molecule type" value="Genomic_DNA"/>
</dbReference>
<dbReference type="Proteomes" id="UP001501115">
    <property type="component" value="Unassembled WGS sequence"/>
</dbReference>
<keyword evidence="3" id="KW-1185">Reference proteome</keyword>
<feature type="region of interest" description="Disordered" evidence="1">
    <location>
        <begin position="362"/>
        <end position="426"/>
    </location>
</feature>
<accession>A0ABP8F7Q5</accession>
<reference evidence="3" key="1">
    <citation type="journal article" date="2019" name="Int. J. Syst. Evol. Microbiol.">
        <title>The Global Catalogue of Microorganisms (GCM) 10K type strain sequencing project: providing services to taxonomists for standard genome sequencing and annotation.</title>
        <authorList>
            <consortium name="The Broad Institute Genomics Platform"/>
            <consortium name="The Broad Institute Genome Sequencing Center for Infectious Disease"/>
            <person name="Wu L."/>
            <person name="Ma J."/>
        </authorList>
    </citation>
    <scope>NUCLEOTIDE SEQUENCE [LARGE SCALE GENOMIC DNA]</scope>
    <source>
        <strain evidence="3">JCM 31290</strain>
    </source>
</reference>
<evidence type="ECO:0000256" key="1">
    <source>
        <dbReference type="SAM" id="MobiDB-lite"/>
    </source>
</evidence>
<evidence type="ECO:0008006" key="4">
    <source>
        <dbReference type="Google" id="ProtNLM"/>
    </source>
</evidence>
<proteinExistence type="predicted"/>
<dbReference type="Pfam" id="PF13589">
    <property type="entry name" value="HATPase_c_3"/>
    <property type="match status" value="1"/>
</dbReference>
<sequence>MAVRKTIQVVPRARRTLTSLRNLGYDLRHAVADIVDNSVSADATTVDVTVHFAGTHSWIRIADNGHGMSADQLTEAFRYGSEREYARTELGRFGFGLKSASTSQCRKLTVVSRADTPGAPLEARQLDLAHIDQVDNWEIFELTPDELPEPTRSALGEASGTVVLWEDLDHVLQYQDPFGGWAKKQLIACAEDIDEHLGMVFHRFLAGEVADRQPLRITVNGTPVEAWDPFCRSEPSTTALEEENLEVHSRYGNGIVHLSPFVLPHQNQFSSPTAWKRASGPKNWNRQQGFYIYRANRLIQSGGWCRVRALDEHVKLARVSLEFFPELDNAFGVNVAKASVTLPEDLRHALNPRVSTWSRAADAAYRQKQPSQSPPPRRPRASRAVPTPQVPAPSTVADVPGSGRKEPSPTRSTTPSPPLISPHASAVTARVPGTAPLSARQALEAAAAQAGETEALIRIVSNLRFISPEVARDLGW</sequence>
<evidence type="ECO:0000313" key="3">
    <source>
        <dbReference type="Proteomes" id="UP001501115"/>
    </source>
</evidence>
<gene>
    <name evidence="2" type="ORF">GCM10023086_11070</name>
</gene>
<organism evidence="2 3">
    <name type="scientific">Streptomyces venetus</name>
    <dbReference type="NCBI Taxonomy" id="1701086"/>
    <lineage>
        <taxon>Bacteria</taxon>
        <taxon>Bacillati</taxon>
        <taxon>Actinomycetota</taxon>
        <taxon>Actinomycetes</taxon>
        <taxon>Kitasatosporales</taxon>
        <taxon>Streptomycetaceae</taxon>
        <taxon>Streptomyces</taxon>
    </lineage>
</organism>
<comment type="caution">
    <text evidence="2">The sequence shown here is derived from an EMBL/GenBank/DDBJ whole genome shotgun (WGS) entry which is preliminary data.</text>
</comment>
<name>A0ABP8F7Q5_9ACTN</name>
<dbReference type="SUPFAM" id="SSF55874">
    <property type="entry name" value="ATPase domain of HSP90 chaperone/DNA topoisomerase II/histidine kinase"/>
    <property type="match status" value="1"/>
</dbReference>
<dbReference type="Gene3D" id="3.30.565.10">
    <property type="entry name" value="Histidine kinase-like ATPase, C-terminal domain"/>
    <property type="match status" value="1"/>
</dbReference>
<protein>
    <recommendedName>
        <fullName evidence="4">ATP-binding protein</fullName>
    </recommendedName>
</protein>
<dbReference type="InterPro" id="IPR036890">
    <property type="entry name" value="HATPase_C_sf"/>
</dbReference>
<evidence type="ECO:0000313" key="2">
    <source>
        <dbReference type="EMBL" id="GAA4297072.1"/>
    </source>
</evidence>
<dbReference type="RefSeq" id="WP_345660244.1">
    <property type="nucleotide sequence ID" value="NZ_BAABET010000002.1"/>
</dbReference>